<dbReference type="PANTHER" id="PTHR31157:SF1">
    <property type="entry name" value="SCP DOMAIN-CONTAINING PROTEIN"/>
    <property type="match status" value="1"/>
</dbReference>
<dbReference type="PROSITE" id="PS51257">
    <property type="entry name" value="PROKAR_LIPOPROTEIN"/>
    <property type="match status" value="1"/>
</dbReference>
<name>A0A547QB37_9RHOB</name>
<dbReference type="CDD" id="cd05379">
    <property type="entry name" value="CAP_bacterial"/>
    <property type="match status" value="1"/>
</dbReference>
<dbReference type="InterPro" id="IPR014044">
    <property type="entry name" value="CAP_dom"/>
</dbReference>
<dbReference type="InterPro" id="IPR035940">
    <property type="entry name" value="CAP_sf"/>
</dbReference>
<evidence type="ECO:0000259" key="2">
    <source>
        <dbReference type="Pfam" id="PF00188"/>
    </source>
</evidence>
<proteinExistence type="predicted"/>
<keyword evidence="1" id="KW-0732">Signal</keyword>
<reference evidence="3 4" key="1">
    <citation type="submission" date="2019-06" db="EMBL/GenBank/DDBJ databases">
        <title>Paenimaribius caenipelagi gen. nov., sp. nov., isolated from a tidal flat.</title>
        <authorList>
            <person name="Yoon J.-H."/>
        </authorList>
    </citation>
    <scope>NUCLEOTIDE SEQUENCE [LARGE SCALE GENOMIC DNA]</scope>
    <source>
        <strain evidence="3 4">JBTF-M29</strain>
    </source>
</reference>
<keyword evidence="4" id="KW-1185">Reference proteome</keyword>
<dbReference type="Proteomes" id="UP000318590">
    <property type="component" value="Unassembled WGS sequence"/>
</dbReference>
<feature type="signal peptide" evidence="1">
    <location>
        <begin position="1"/>
        <end position="24"/>
    </location>
</feature>
<dbReference type="Pfam" id="PF00188">
    <property type="entry name" value="CAP"/>
    <property type="match status" value="1"/>
</dbReference>
<dbReference type="OrthoDB" id="9811255at2"/>
<organism evidence="3 4">
    <name type="scientific">Palleronia caenipelagi</name>
    <dbReference type="NCBI Taxonomy" id="2489174"/>
    <lineage>
        <taxon>Bacteria</taxon>
        <taxon>Pseudomonadati</taxon>
        <taxon>Pseudomonadota</taxon>
        <taxon>Alphaproteobacteria</taxon>
        <taxon>Rhodobacterales</taxon>
        <taxon>Roseobacteraceae</taxon>
        <taxon>Palleronia</taxon>
    </lineage>
</organism>
<feature type="chain" id="PRO_5022081032" evidence="1">
    <location>
        <begin position="25"/>
        <end position="168"/>
    </location>
</feature>
<dbReference type="AlphaFoldDB" id="A0A547QB37"/>
<protein>
    <submittedName>
        <fullName evidence="3">CAP domain-containing protein</fullName>
    </submittedName>
</protein>
<dbReference type="PANTHER" id="PTHR31157">
    <property type="entry name" value="SCP DOMAIN-CONTAINING PROTEIN"/>
    <property type="match status" value="1"/>
</dbReference>
<evidence type="ECO:0000256" key="1">
    <source>
        <dbReference type="SAM" id="SignalP"/>
    </source>
</evidence>
<dbReference type="Gene3D" id="3.40.33.10">
    <property type="entry name" value="CAP"/>
    <property type="match status" value="1"/>
</dbReference>
<evidence type="ECO:0000313" key="3">
    <source>
        <dbReference type="EMBL" id="TRD23599.1"/>
    </source>
</evidence>
<dbReference type="SUPFAM" id="SSF55797">
    <property type="entry name" value="PR-1-like"/>
    <property type="match status" value="1"/>
</dbReference>
<gene>
    <name evidence="3" type="ORF">FEV53_00860</name>
</gene>
<dbReference type="EMBL" id="VFSV01000001">
    <property type="protein sequence ID" value="TRD23599.1"/>
    <property type="molecule type" value="Genomic_DNA"/>
</dbReference>
<feature type="domain" description="SCP" evidence="2">
    <location>
        <begin position="56"/>
        <end position="156"/>
    </location>
</feature>
<accession>A0A547QB37</accession>
<sequence length="168" mass="17785">MKTMTTRYYSVSLAAVVGSLLTLGGCVSTGGGTTASAVDVSKAPAIAVGSDAITQRLNAVRAQYGAPPISRSPKADQAAQRHAQDMYANNFYDHHGSDGSTHTKRLRRSGCKGGAENIAEGTWRDPNTVVEGWLSSPKHRQNILYPAVRNYGLAKSGTKWVMTLSAGC</sequence>
<evidence type="ECO:0000313" key="4">
    <source>
        <dbReference type="Proteomes" id="UP000318590"/>
    </source>
</evidence>
<comment type="caution">
    <text evidence="3">The sequence shown here is derived from an EMBL/GenBank/DDBJ whole genome shotgun (WGS) entry which is preliminary data.</text>
</comment>